<dbReference type="RefSeq" id="WP_267163230.1">
    <property type="nucleotide sequence ID" value="NZ_CP112972.1"/>
</dbReference>
<dbReference type="Pfam" id="PF21946">
    <property type="entry name" value="LppM"/>
    <property type="match status" value="1"/>
</dbReference>
<name>A0ABD5VWK7_9EURY</name>
<keyword evidence="1" id="KW-0812">Transmembrane</keyword>
<protein>
    <submittedName>
        <fullName evidence="3">LppM family (Lipo)protein</fullName>
    </submittedName>
</protein>
<dbReference type="EMBL" id="JBHSZI010000001">
    <property type="protein sequence ID" value="MFC7057475.1"/>
    <property type="molecule type" value="Genomic_DNA"/>
</dbReference>
<evidence type="ECO:0000259" key="2">
    <source>
        <dbReference type="Pfam" id="PF21946"/>
    </source>
</evidence>
<feature type="transmembrane region" description="Helical" evidence="1">
    <location>
        <begin position="87"/>
        <end position="106"/>
    </location>
</feature>
<keyword evidence="4" id="KW-1185">Reference proteome</keyword>
<keyword evidence="1" id="KW-1133">Transmembrane helix</keyword>
<dbReference type="Proteomes" id="UP001596445">
    <property type="component" value="Unassembled WGS sequence"/>
</dbReference>
<evidence type="ECO:0000313" key="3">
    <source>
        <dbReference type="EMBL" id="MFC7057475.1"/>
    </source>
</evidence>
<evidence type="ECO:0000313" key="4">
    <source>
        <dbReference type="Proteomes" id="UP001596445"/>
    </source>
</evidence>
<feature type="domain" description="LppM" evidence="2">
    <location>
        <begin position="33"/>
        <end position="76"/>
    </location>
</feature>
<organism evidence="3 4">
    <name type="scientific">Halovenus salina</name>
    <dbReference type="NCBI Taxonomy" id="1510225"/>
    <lineage>
        <taxon>Archaea</taxon>
        <taxon>Methanobacteriati</taxon>
        <taxon>Methanobacteriota</taxon>
        <taxon>Stenosarchaea group</taxon>
        <taxon>Halobacteria</taxon>
        <taxon>Halobacteriales</taxon>
        <taxon>Haloarculaceae</taxon>
        <taxon>Halovenus</taxon>
    </lineage>
</organism>
<sequence>MSITVDDEAGEITYVDTEGVQTDTGGNSGTFGEIQWEYTVNMPGEVIDTTGNADGSSVTWTSDEHANVTELRVTSEQTGDSDGSGPGFGVVTGLVGLAAVLGLGLARRLR</sequence>
<accession>A0ABD5VWK7</accession>
<proteinExistence type="predicted"/>
<gene>
    <name evidence="3" type="ORF">ACFQQG_03915</name>
</gene>
<comment type="caution">
    <text evidence="3">The sequence shown here is derived from an EMBL/GenBank/DDBJ whole genome shotgun (WGS) entry which is preliminary data.</text>
</comment>
<dbReference type="InterPro" id="IPR053807">
    <property type="entry name" value="LppM"/>
</dbReference>
<evidence type="ECO:0000256" key="1">
    <source>
        <dbReference type="SAM" id="Phobius"/>
    </source>
</evidence>
<dbReference type="AlphaFoldDB" id="A0ABD5VWK7"/>
<reference evidence="3 4" key="1">
    <citation type="journal article" date="2019" name="Int. J. Syst. Evol. Microbiol.">
        <title>The Global Catalogue of Microorganisms (GCM) 10K type strain sequencing project: providing services to taxonomists for standard genome sequencing and annotation.</title>
        <authorList>
            <consortium name="The Broad Institute Genomics Platform"/>
            <consortium name="The Broad Institute Genome Sequencing Center for Infectious Disease"/>
            <person name="Wu L."/>
            <person name="Ma J."/>
        </authorList>
    </citation>
    <scope>NUCLEOTIDE SEQUENCE [LARGE SCALE GENOMIC DNA]</scope>
    <source>
        <strain evidence="3 4">JCM 30072</strain>
    </source>
</reference>
<keyword evidence="1" id="KW-0472">Membrane</keyword>
<dbReference type="GeneID" id="76629340"/>